<dbReference type="PANTHER" id="PTHR43047:SF72">
    <property type="entry name" value="OSMOSENSING HISTIDINE PROTEIN KINASE SLN1"/>
    <property type="match status" value="1"/>
</dbReference>
<feature type="domain" description="Response regulatory" evidence="9">
    <location>
        <begin position="408"/>
        <end position="524"/>
    </location>
</feature>
<evidence type="ECO:0000313" key="12">
    <source>
        <dbReference type="Proteomes" id="UP000196573"/>
    </source>
</evidence>
<dbReference type="CDD" id="cd17546">
    <property type="entry name" value="REC_hyHK_CKI1_RcsC-like"/>
    <property type="match status" value="1"/>
</dbReference>
<evidence type="ECO:0000256" key="7">
    <source>
        <dbReference type="PROSITE-ProRule" id="PRU00169"/>
    </source>
</evidence>
<keyword evidence="5" id="KW-0418">Kinase</keyword>
<dbReference type="InterPro" id="IPR036890">
    <property type="entry name" value="HATPase_C_sf"/>
</dbReference>
<dbReference type="InterPro" id="IPR000014">
    <property type="entry name" value="PAS"/>
</dbReference>
<dbReference type="CDD" id="cd16922">
    <property type="entry name" value="HATPase_EvgS-ArcB-TorS-like"/>
    <property type="match status" value="1"/>
</dbReference>
<dbReference type="Pfam" id="PF00072">
    <property type="entry name" value="Response_reg"/>
    <property type="match status" value="1"/>
</dbReference>
<dbReference type="SUPFAM" id="SSF47384">
    <property type="entry name" value="Homodimeric domain of signal transducing histidine kinase"/>
    <property type="match status" value="1"/>
</dbReference>
<dbReference type="PROSITE" id="PS50112">
    <property type="entry name" value="PAS"/>
    <property type="match status" value="1"/>
</dbReference>
<dbReference type="InterPro" id="IPR003661">
    <property type="entry name" value="HisK_dim/P_dom"/>
</dbReference>
<evidence type="ECO:0000256" key="2">
    <source>
        <dbReference type="ARBA" id="ARBA00012438"/>
    </source>
</evidence>
<dbReference type="InterPro" id="IPR013655">
    <property type="entry name" value="PAS_fold_3"/>
</dbReference>
<dbReference type="InterPro" id="IPR001789">
    <property type="entry name" value="Sig_transdc_resp-reg_receiver"/>
</dbReference>
<name>A0A1X7AM91_9GAMM</name>
<comment type="catalytic activity">
    <reaction evidence="1">
        <text>ATP + protein L-histidine = ADP + protein N-phospho-L-histidine.</text>
        <dbReference type="EC" id="2.7.13.3"/>
    </reaction>
</comment>
<protein>
    <recommendedName>
        <fullName evidence="2">histidine kinase</fullName>
        <ecNumber evidence="2">2.7.13.3</ecNumber>
    </recommendedName>
</protein>
<dbReference type="GO" id="GO:0005886">
    <property type="term" value="C:plasma membrane"/>
    <property type="evidence" value="ECO:0007669"/>
    <property type="project" value="TreeGrafter"/>
</dbReference>
<keyword evidence="12" id="KW-1185">Reference proteome</keyword>
<feature type="domain" description="Histidine kinase" evidence="8">
    <location>
        <begin position="167"/>
        <end position="382"/>
    </location>
</feature>
<dbReference type="PROSITE" id="PS50109">
    <property type="entry name" value="HIS_KIN"/>
    <property type="match status" value="1"/>
</dbReference>
<proteinExistence type="predicted"/>
<dbReference type="SUPFAM" id="SSF55874">
    <property type="entry name" value="ATPase domain of HSP90 chaperone/DNA topoisomerase II/histidine kinase"/>
    <property type="match status" value="1"/>
</dbReference>
<dbReference type="PANTHER" id="PTHR43047">
    <property type="entry name" value="TWO-COMPONENT HISTIDINE PROTEIN KINASE"/>
    <property type="match status" value="1"/>
</dbReference>
<dbReference type="GO" id="GO:0000155">
    <property type="term" value="F:phosphorelay sensor kinase activity"/>
    <property type="evidence" value="ECO:0007669"/>
    <property type="project" value="InterPro"/>
</dbReference>
<accession>A0A1X7AM91</accession>
<evidence type="ECO:0000256" key="3">
    <source>
        <dbReference type="ARBA" id="ARBA00022553"/>
    </source>
</evidence>
<feature type="modified residue" description="4-aspartylphosphate" evidence="7">
    <location>
        <position position="457"/>
    </location>
</feature>
<dbReference type="SUPFAM" id="SSF52172">
    <property type="entry name" value="CheY-like"/>
    <property type="match status" value="1"/>
</dbReference>
<organism evidence="11 12">
    <name type="scientific">Parendozoicomonas haliclonae</name>
    <dbReference type="NCBI Taxonomy" id="1960125"/>
    <lineage>
        <taxon>Bacteria</taxon>
        <taxon>Pseudomonadati</taxon>
        <taxon>Pseudomonadota</taxon>
        <taxon>Gammaproteobacteria</taxon>
        <taxon>Oceanospirillales</taxon>
        <taxon>Endozoicomonadaceae</taxon>
        <taxon>Parendozoicomonas</taxon>
    </lineage>
</organism>
<dbReference type="EC" id="2.7.13.3" evidence="2"/>
<dbReference type="GO" id="GO:0009927">
    <property type="term" value="F:histidine phosphotransfer kinase activity"/>
    <property type="evidence" value="ECO:0007669"/>
    <property type="project" value="TreeGrafter"/>
</dbReference>
<dbReference type="SMART" id="SM00388">
    <property type="entry name" value="HisKA"/>
    <property type="match status" value="1"/>
</dbReference>
<evidence type="ECO:0000259" key="9">
    <source>
        <dbReference type="PROSITE" id="PS50110"/>
    </source>
</evidence>
<dbReference type="InterPro" id="IPR011006">
    <property type="entry name" value="CheY-like_superfamily"/>
</dbReference>
<keyword evidence="4 11" id="KW-0808">Transferase</keyword>
<keyword evidence="3 7" id="KW-0597">Phosphoprotein</keyword>
<dbReference type="Pfam" id="PF08447">
    <property type="entry name" value="PAS_3"/>
    <property type="match status" value="1"/>
</dbReference>
<dbReference type="Gene3D" id="3.40.50.2300">
    <property type="match status" value="1"/>
</dbReference>
<dbReference type="CDD" id="cd00082">
    <property type="entry name" value="HisKA"/>
    <property type="match status" value="1"/>
</dbReference>
<evidence type="ECO:0000259" key="8">
    <source>
        <dbReference type="PROSITE" id="PS50109"/>
    </source>
</evidence>
<dbReference type="InterPro" id="IPR036097">
    <property type="entry name" value="HisK_dim/P_sf"/>
</dbReference>
<dbReference type="SMART" id="SM00448">
    <property type="entry name" value="REC"/>
    <property type="match status" value="1"/>
</dbReference>
<dbReference type="Gene3D" id="3.30.450.20">
    <property type="entry name" value="PAS domain"/>
    <property type="match status" value="1"/>
</dbReference>
<gene>
    <name evidence="11" type="primary">rpfC_4</name>
    <name evidence="11" type="ORF">EHSB41UT_03206</name>
</gene>
<evidence type="ECO:0000256" key="1">
    <source>
        <dbReference type="ARBA" id="ARBA00000085"/>
    </source>
</evidence>
<dbReference type="InterPro" id="IPR035965">
    <property type="entry name" value="PAS-like_dom_sf"/>
</dbReference>
<dbReference type="SMART" id="SM00387">
    <property type="entry name" value="HATPase_c"/>
    <property type="match status" value="1"/>
</dbReference>
<reference evidence="11 12" key="1">
    <citation type="submission" date="2017-03" db="EMBL/GenBank/DDBJ databases">
        <authorList>
            <person name="Afonso C.L."/>
            <person name="Miller P.J."/>
            <person name="Scott M.A."/>
            <person name="Spackman E."/>
            <person name="Goraichik I."/>
            <person name="Dimitrov K.M."/>
            <person name="Suarez D.L."/>
            <person name="Swayne D.E."/>
        </authorList>
    </citation>
    <scope>NUCLEOTIDE SEQUENCE [LARGE SCALE GENOMIC DNA]</scope>
    <source>
        <strain evidence="11">SB41UT1</strain>
    </source>
</reference>
<sequence>MHQRPSPPMPGVPLPEVMDNQLEEILNSMPGVVVQGNYTVDGPRAFLYVSKGAREVFGVSSSALKANSQLFFDICHPDDLPPLKASIHEAVSQNKDWVYSWRVIKPDGKTSWVRVSSRHFGTLADNSVIRVSNFVDITREKSLEKKLRLAQKKAEQANKAKSAFLASVSHEMRTPLNGILGYSQILSRQLDLTGQNARNLESLQRCGKHLLAVINDVLDMARIESGRLSLQAKPTLLQKLLFDVGSVITPLAASHGLNYSLHTATDLPDCILIDATRLKQVLINLLNNAVKFTDKGHVDLHVQRQQEQLQFVVTDTGCGIPRDKLTTIFQPFARLDNHYSVEGTGLGLAITSHIIHALHGHIAIDSEVGEGSRFTITIPFEEATLPERDISDTTNFNYEKLKLDPPPRILVVDDRESNRDILKQILTMAGFKVSLAENGQDALDKLHRRTFDLVLSDLRMPVMGGLELLASILQEPKLANIPCIAISASVFPDQIQQVLKAGFRTFLPKPCSLPKLLGTVYDALHIHPEPASHQTMETAEQNATDDTKTRSPHIKLDNTLSKRFHTLLDIGDIEELEALVNTLLSEPEHTTARQQLLACLNALDLNSFSEVLETLSETE</sequence>
<dbReference type="PRINTS" id="PR00344">
    <property type="entry name" value="BCTRLSENSOR"/>
</dbReference>
<evidence type="ECO:0000256" key="5">
    <source>
        <dbReference type="ARBA" id="ARBA00022777"/>
    </source>
</evidence>
<evidence type="ECO:0000259" key="10">
    <source>
        <dbReference type="PROSITE" id="PS50112"/>
    </source>
</evidence>
<keyword evidence="6" id="KW-0902">Two-component regulatory system</keyword>
<dbReference type="EMBL" id="FWPT01000007">
    <property type="protein sequence ID" value="SMA49363.1"/>
    <property type="molecule type" value="Genomic_DNA"/>
</dbReference>
<feature type="domain" description="PAS" evidence="10">
    <location>
        <begin position="18"/>
        <end position="94"/>
    </location>
</feature>
<dbReference type="FunFam" id="3.30.565.10:FF:000010">
    <property type="entry name" value="Sensor histidine kinase RcsC"/>
    <property type="match status" value="1"/>
</dbReference>
<dbReference type="AlphaFoldDB" id="A0A1X7AM91"/>
<dbReference type="Gene3D" id="3.30.565.10">
    <property type="entry name" value="Histidine kinase-like ATPase, C-terminal domain"/>
    <property type="match status" value="1"/>
</dbReference>
<dbReference type="RefSeq" id="WP_087111671.1">
    <property type="nucleotide sequence ID" value="NZ_CBCSCN010000007.1"/>
</dbReference>
<dbReference type="InterPro" id="IPR004358">
    <property type="entry name" value="Sig_transdc_His_kin-like_C"/>
</dbReference>
<dbReference type="InterPro" id="IPR003594">
    <property type="entry name" value="HATPase_dom"/>
</dbReference>
<dbReference type="PROSITE" id="PS50110">
    <property type="entry name" value="RESPONSE_REGULATORY"/>
    <property type="match status" value="1"/>
</dbReference>
<dbReference type="NCBIfam" id="TIGR00229">
    <property type="entry name" value="sensory_box"/>
    <property type="match status" value="1"/>
</dbReference>
<dbReference type="Proteomes" id="UP000196573">
    <property type="component" value="Unassembled WGS sequence"/>
</dbReference>
<dbReference type="Pfam" id="PF02518">
    <property type="entry name" value="HATPase_c"/>
    <property type="match status" value="1"/>
</dbReference>
<evidence type="ECO:0000256" key="4">
    <source>
        <dbReference type="ARBA" id="ARBA00022679"/>
    </source>
</evidence>
<dbReference type="InterPro" id="IPR005467">
    <property type="entry name" value="His_kinase_dom"/>
</dbReference>
<dbReference type="CDD" id="cd00130">
    <property type="entry name" value="PAS"/>
    <property type="match status" value="1"/>
</dbReference>
<evidence type="ECO:0000313" key="11">
    <source>
        <dbReference type="EMBL" id="SMA49363.1"/>
    </source>
</evidence>
<dbReference type="SUPFAM" id="SSF55785">
    <property type="entry name" value="PYP-like sensor domain (PAS domain)"/>
    <property type="match status" value="1"/>
</dbReference>
<evidence type="ECO:0000256" key="6">
    <source>
        <dbReference type="ARBA" id="ARBA00023012"/>
    </source>
</evidence>
<dbReference type="OrthoDB" id="6110612at2"/>
<dbReference type="Gene3D" id="1.10.287.130">
    <property type="match status" value="1"/>
</dbReference>
<dbReference type="Pfam" id="PF00512">
    <property type="entry name" value="HisKA"/>
    <property type="match status" value="1"/>
</dbReference>